<keyword evidence="3" id="KW-0813">Transport</keyword>
<feature type="transmembrane region" description="Helical" evidence="8">
    <location>
        <begin position="6"/>
        <end position="22"/>
    </location>
</feature>
<dbReference type="GO" id="GO:0005886">
    <property type="term" value="C:plasma membrane"/>
    <property type="evidence" value="ECO:0007669"/>
    <property type="project" value="UniProtKB-SubCell"/>
</dbReference>
<dbReference type="OrthoDB" id="3238001at2"/>
<evidence type="ECO:0000256" key="8">
    <source>
        <dbReference type="SAM" id="Phobius"/>
    </source>
</evidence>
<dbReference type="Gene3D" id="1.20.1530.20">
    <property type="match status" value="1"/>
</dbReference>
<evidence type="ECO:0000256" key="1">
    <source>
        <dbReference type="ARBA" id="ARBA00004651"/>
    </source>
</evidence>
<keyword evidence="5 8" id="KW-0812">Transmembrane</keyword>
<comment type="subcellular location">
    <subcellularLocation>
        <location evidence="1">Cell membrane</location>
        <topology evidence="1">Multi-pass membrane protein</topology>
    </subcellularLocation>
</comment>
<name>A0A2Z2P2X0_9GAMM</name>
<feature type="transmembrane region" description="Helical" evidence="8">
    <location>
        <begin position="196"/>
        <end position="216"/>
    </location>
</feature>
<reference evidence="9 10" key="1">
    <citation type="submission" date="2016-12" db="EMBL/GenBank/DDBJ databases">
        <authorList>
            <person name="Song W.-J."/>
            <person name="Kurnit D.M."/>
        </authorList>
    </citation>
    <scope>NUCLEOTIDE SEQUENCE [LARGE SCALE GENOMIC DNA]</scope>
    <source>
        <strain evidence="9 10">IMCC3135</strain>
    </source>
</reference>
<evidence type="ECO:0000256" key="3">
    <source>
        <dbReference type="ARBA" id="ARBA00022448"/>
    </source>
</evidence>
<keyword evidence="7 8" id="KW-0472">Membrane</keyword>
<dbReference type="PANTHER" id="PTHR36838">
    <property type="entry name" value="AUXIN EFFLUX CARRIER FAMILY PROTEIN"/>
    <property type="match status" value="1"/>
</dbReference>
<feature type="transmembrane region" description="Helical" evidence="8">
    <location>
        <begin position="228"/>
        <end position="246"/>
    </location>
</feature>
<protein>
    <recommendedName>
        <fullName evidence="11">Transporter YfdV</fullName>
    </recommendedName>
</protein>
<dbReference type="RefSeq" id="WP_088919908.1">
    <property type="nucleotide sequence ID" value="NZ_CP018632.1"/>
</dbReference>
<keyword evidence="10" id="KW-1185">Reference proteome</keyword>
<comment type="similarity">
    <text evidence="2">Belongs to the auxin efflux carrier (TC 2.A.69) family.</text>
</comment>
<feature type="transmembrane region" description="Helical" evidence="8">
    <location>
        <begin position="34"/>
        <end position="53"/>
    </location>
</feature>
<dbReference type="Pfam" id="PF03547">
    <property type="entry name" value="Mem_trans"/>
    <property type="match status" value="1"/>
</dbReference>
<feature type="transmembrane region" description="Helical" evidence="8">
    <location>
        <begin position="258"/>
        <end position="277"/>
    </location>
</feature>
<dbReference type="PANTHER" id="PTHR36838:SF3">
    <property type="entry name" value="TRANSPORTER AUXIN EFFLUX CARRIER EC FAMILY"/>
    <property type="match status" value="1"/>
</dbReference>
<sequence length="314" mass="33715">MFQVAGLVLPLFGLIFLGYIAGRVRKIPIEGLAWLNFFILYIALPALFFRLLAATPVSEFANGQFLLNTSLGTFLIFVLCFLIARLLRKCDTQTATVQGFAGAYGNIGYMGPPLAIAAFGPQAGVPVALVFCLDNAMHFTLAPTLMAIGNKQPQPILAVIGSIITKIITHPFILATIAGMGAAWLEYQPPAAIDELLAKASAAAAPCALFAMGVTAALRPLRRIPPELAYLVPIKLLVHPLLMYLLLSRMPELDKTWLHAAVLLAALPSATNVFVIAQQYGVWEERASSVVVVSTLLSVFTVTTYLYLASAGLL</sequence>
<evidence type="ECO:0000313" key="10">
    <source>
        <dbReference type="Proteomes" id="UP000250079"/>
    </source>
</evidence>
<keyword evidence="4" id="KW-1003">Cell membrane</keyword>
<proteinExistence type="inferred from homology"/>
<evidence type="ECO:0000256" key="7">
    <source>
        <dbReference type="ARBA" id="ARBA00023136"/>
    </source>
</evidence>
<organism evidence="9 10">
    <name type="scientific">Granulosicoccus antarcticus IMCC3135</name>
    <dbReference type="NCBI Taxonomy" id="1192854"/>
    <lineage>
        <taxon>Bacteria</taxon>
        <taxon>Pseudomonadati</taxon>
        <taxon>Pseudomonadota</taxon>
        <taxon>Gammaproteobacteria</taxon>
        <taxon>Chromatiales</taxon>
        <taxon>Granulosicoccaceae</taxon>
        <taxon>Granulosicoccus</taxon>
    </lineage>
</organism>
<dbReference type="Proteomes" id="UP000250079">
    <property type="component" value="Chromosome"/>
</dbReference>
<feature type="transmembrane region" description="Helical" evidence="8">
    <location>
        <begin position="289"/>
        <end position="308"/>
    </location>
</feature>
<accession>A0A2Z2P2X0</accession>
<evidence type="ECO:0000256" key="6">
    <source>
        <dbReference type="ARBA" id="ARBA00022989"/>
    </source>
</evidence>
<dbReference type="EMBL" id="CP018632">
    <property type="protein sequence ID" value="ASJ74937.1"/>
    <property type="molecule type" value="Genomic_DNA"/>
</dbReference>
<dbReference type="InterPro" id="IPR038770">
    <property type="entry name" value="Na+/solute_symporter_sf"/>
</dbReference>
<evidence type="ECO:0000313" key="9">
    <source>
        <dbReference type="EMBL" id="ASJ74937.1"/>
    </source>
</evidence>
<evidence type="ECO:0000256" key="5">
    <source>
        <dbReference type="ARBA" id="ARBA00022692"/>
    </source>
</evidence>
<feature type="transmembrane region" description="Helical" evidence="8">
    <location>
        <begin position="156"/>
        <end position="184"/>
    </location>
</feature>
<dbReference type="InterPro" id="IPR004776">
    <property type="entry name" value="Mem_transp_PIN-like"/>
</dbReference>
<dbReference type="GO" id="GO:0055085">
    <property type="term" value="P:transmembrane transport"/>
    <property type="evidence" value="ECO:0007669"/>
    <property type="project" value="InterPro"/>
</dbReference>
<evidence type="ECO:0008006" key="11">
    <source>
        <dbReference type="Google" id="ProtNLM"/>
    </source>
</evidence>
<evidence type="ECO:0000256" key="2">
    <source>
        <dbReference type="ARBA" id="ARBA00010145"/>
    </source>
</evidence>
<evidence type="ECO:0000256" key="4">
    <source>
        <dbReference type="ARBA" id="ARBA00022475"/>
    </source>
</evidence>
<dbReference type="KEGG" id="gai:IMCC3135_24350"/>
<dbReference type="AlphaFoldDB" id="A0A2Z2P2X0"/>
<gene>
    <name evidence="9" type="ORF">IMCC3135_24350</name>
</gene>
<keyword evidence="6 8" id="KW-1133">Transmembrane helix</keyword>
<feature type="transmembrane region" description="Helical" evidence="8">
    <location>
        <begin position="65"/>
        <end position="84"/>
    </location>
</feature>